<dbReference type="InterPro" id="IPR006674">
    <property type="entry name" value="HD_domain"/>
</dbReference>
<dbReference type="CDD" id="cd05399">
    <property type="entry name" value="NT_Rel-Spo_like"/>
    <property type="match status" value="1"/>
</dbReference>
<feature type="domain" description="TGS" evidence="9">
    <location>
        <begin position="381"/>
        <end position="446"/>
    </location>
</feature>
<comment type="caution">
    <text evidence="10">The sequence shown here is derived from an EMBL/GenBank/DDBJ whole genome shotgun (WGS) entry which is preliminary data.</text>
</comment>
<dbReference type="Gene3D" id="3.10.20.30">
    <property type="match status" value="1"/>
</dbReference>
<dbReference type="Pfam" id="PF13291">
    <property type="entry name" value="ACT_4"/>
    <property type="match status" value="1"/>
</dbReference>
<feature type="domain" description="HD" evidence="8">
    <location>
        <begin position="45"/>
        <end position="144"/>
    </location>
</feature>
<dbReference type="EMBL" id="JACOQL010000004">
    <property type="protein sequence ID" value="MBC9247709.1"/>
    <property type="molecule type" value="Genomic_DNA"/>
</dbReference>
<gene>
    <name evidence="10" type="ORF">H4P12_13580</name>
</gene>
<evidence type="ECO:0000259" key="8">
    <source>
        <dbReference type="PROSITE" id="PS51831"/>
    </source>
</evidence>
<comment type="catalytic activity">
    <reaction evidence="5">
        <text>GTP + ATP = guanosine 3'-diphosphate 5'-triphosphate + AMP</text>
        <dbReference type="Rhea" id="RHEA:22088"/>
        <dbReference type="ChEBI" id="CHEBI:30616"/>
        <dbReference type="ChEBI" id="CHEBI:37565"/>
        <dbReference type="ChEBI" id="CHEBI:142410"/>
        <dbReference type="ChEBI" id="CHEBI:456215"/>
        <dbReference type="EC" id="2.7.6.5"/>
    </reaction>
</comment>
<evidence type="ECO:0000256" key="6">
    <source>
        <dbReference type="RuleBase" id="RU003847"/>
    </source>
</evidence>
<dbReference type="GO" id="GO:0005886">
    <property type="term" value="C:plasma membrane"/>
    <property type="evidence" value="ECO:0007669"/>
    <property type="project" value="TreeGrafter"/>
</dbReference>
<evidence type="ECO:0000256" key="1">
    <source>
        <dbReference type="ARBA" id="ARBA00013251"/>
    </source>
</evidence>
<dbReference type="NCBIfam" id="TIGR00691">
    <property type="entry name" value="spoT_relA"/>
    <property type="match status" value="1"/>
</dbReference>
<dbReference type="PROSITE" id="PS51880">
    <property type="entry name" value="TGS"/>
    <property type="match status" value="1"/>
</dbReference>
<dbReference type="Gene3D" id="3.30.70.260">
    <property type="match status" value="1"/>
</dbReference>
<protein>
    <recommendedName>
        <fullName evidence="2">GTP pyrophosphokinase rsh</fullName>
        <ecNumber evidence="1">2.7.6.5</ecNumber>
    </recommendedName>
    <alternativeName>
        <fullName evidence="4">(p)ppGpp synthase</fullName>
    </alternativeName>
    <alternativeName>
        <fullName evidence="3">ATP:GTP 3'-pyrophosphotransferase</fullName>
    </alternativeName>
</protein>
<dbReference type="SUPFAM" id="SSF81271">
    <property type="entry name" value="TGS-like"/>
    <property type="match status" value="1"/>
</dbReference>
<dbReference type="Pfam" id="PF13328">
    <property type="entry name" value="HD_4"/>
    <property type="match status" value="1"/>
</dbReference>
<dbReference type="SMART" id="SM00954">
    <property type="entry name" value="RelA_SpoT"/>
    <property type="match status" value="1"/>
</dbReference>
<dbReference type="GO" id="GO:0008893">
    <property type="term" value="F:guanosine-3',5'-bis(diphosphate) 3'-diphosphatase activity"/>
    <property type="evidence" value="ECO:0007669"/>
    <property type="project" value="TreeGrafter"/>
</dbReference>
<dbReference type="AlphaFoldDB" id="A0A926GI57"/>
<dbReference type="FunFam" id="1.10.3210.10:FF:000001">
    <property type="entry name" value="GTP pyrophosphokinase RelA"/>
    <property type="match status" value="1"/>
</dbReference>
<dbReference type="SUPFAM" id="SSF55021">
    <property type="entry name" value="ACT-like"/>
    <property type="match status" value="1"/>
</dbReference>
<dbReference type="Pfam" id="PF04607">
    <property type="entry name" value="RelA_SpoT"/>
    <property type="match status" value="1"/>
</dbReference>
<evidence type="ECO:0000259" key="7">
    <source>
        <dbReference type="PROSITE" id="PS51671"/>
    </source>
</evidence>
<dbReference type="InterPro" id="IPR002912">
    <property type="entry name" value="ACT_dom"/>
</dbReference>
<dbReference type="InterPro" id="IPR004095">
    <property type="entry name" value="TGS"/>
</dbReference>
<evidence type="ECO:0000256" key="2">
    <source>
        <dbReference type="ARBA" id="ARBA00014315"/>
    </source>
</evidence>
<dbReference type="InterPro" id="IPR045865">
    <property type="entry name" value="ACT-like_dom_sf"/>
</dbReference>
<dbReference type="FunFam" id="3.30.460.10:FF:000001">
    <property type="entry name" value="GTP pyrophosphokinase RelA"/>
    <property type="match status" value="1"/>
</dbReference>
<evidence type="ECO:0000259" key="9">
    <source>
        <dbReference type="PROSITE" id="PS51880"/>
    </source>
</evidence>
<dbReference type="Pfam" id="PF02824">
    <property type="entry name" value="TGS"/>
    <property type="match status" value="1"/>
</dbReference>
<comment type="similarity">
    <text evidence="6">Belongs to the relA/spoT family.</text>
</comment>
<dbReference type="CDD" id="cd04876">
    <property type="entry name" value="ACT_RelA-SpoT"/>
    <property type="match status" value="1"/>
</dbReference>
<dbReference type="GO" id="GO:0015969">
    <property type="term" value="P:guanosine tetraphosphate metabolic process"/>
    <property type="evidence" value="ECO:0007669"/>
    <property type="project" value="InterPro"/>
</dbReference>
<sequence>MIDVEDLIALVRNYNPKSNSDLIREAYEYGMRMHEGQFRHSGEPYFTHPIAVAAILTEMRLDDATIVTALLHDTVEDTRSTKDEIATIFGEEIAELVDGVTKLTNLQLSSTASKQAENFRKLFMAMSRDLRVILVKLADRLHNMRTIRSMRPEKQVQKARETMDIFAPLAGRMGMQWMREELEDLAFKVINPEARKSIIRRFVSLQRESGDIIGQITADIRVELEKAGIEATVFGRAKRPFSVWRKMQEKQLAFSRLSDIYGFRIITKSEMDSYRALGVIHHRWRAVPGRFKDYISQPKSNGYRSIHTTVSGRDGKRVEVQIRTRQMHEVAEAGVAAHWAYRDGVPTKNPFAVNPTEWVQSMTNRFEGEDHDEFLEHVKLEMYQDQVFCFTPKGDVIQLPKGATPIDFAYAIHTKLGNSCVGAKVDGIRVPLWTRLRNGQSVDIIAASGQRPQATWLDIVVTGRAKAAIRRSLREEDRDRFIRLGRELVRVSFEHVGRKVTDKALRTAAKQMGMGSADDLLAQIGSAEHSAKEVLQILYPDLVDEHDEVDISRPFAGLEADAEIQRAPCCNPLPGERIVGITYRGKGVVIHAIDCPVLAEYENQPDRWIDVQWREGRHPAAYSTMLELTIRHDAGVLGRICSLIGAQGANISDLEFIDRKPDFYRIDVAVELRDHEHLHNLMTALEAESDVAQVARIRDTSQKP</sequence>
<dbReference type="PANTHER" id="PTHR21262">
    <property type="entry name" value="GUANOSINE-3',5'-BIS DIPHOSPHATE 3'-PYROPHOSPHOHYDROLASE"/>
    <property type="match status" value="1"/>
</dbReference>
<dbReference type="RefSeq" id="WP_187794216.1">
    <property type="nucleotide sequence ID" value="NZ_JACOQL010000004.1"/>
</dbReference>
<dbReference type="FunFam" id="3.10.20.30:FF:000002">
    <property type="entry name" value="GTP pyrophosphokinase (RelA/SpoT)"/>
    <property type="match status" value="1"/>
</dbReference>
<dbReference type="InterPro" id="IPR012676">
    <property type="entry name" value="TGS-like"/>
</dbReference>
<dbReference type="Proteomes" id="UP000608594">
    <property type="component" value="Unassembled WGS sequence"/>
</dbReference>
<dbReference type="CDD" id="cd00077">
    <property type="entry name" value="HDc"/>
    <property type="match status" value="1"/>
</dbReference>
<dbReference type="GO" id="GO:0015949">
    <property type="term" value="P:nucleobase-containing small molecule interconversion"/>
    <property type="evidence" value="ECO:0007669"/>
    <property type="project" value="UniProtKB-ARBA"/>
</dbReference>
<accession>A0A926GI57</accession>
<dbReference type="GO" id="GO:0008728">
    <property type="term" value="F:GTP diphosphokinase activity"/>
    <property type="evidence" value="ECO:0007669"/>
    <property type="project" value="UniProtKB-EC"/>
</dbReference>
<evidence type="ECO:0000256" key="3">
    <source>
        <dbReference type="ARBA" id="ARBA00029754"/>
    </source>
</evidence>
<dbReference type="SUPFAM" id="SSF109604">
    <property type="entry name" value="HD-domain/PDEase-like"/>
    <property type="match status" value="1"/>
</dbReference>
<dbReference type="GO" id="GO:0042594">
    <property type="term" value="P:response to starvation"/>
    <property type="evidence" value="ECO:0007669"/>
    <property type="project" value="TreeGrafter"/>
</dbReference>
<reference evidence="10" key="1">
    <citation type="submission" date="2020-08" db="EMBL/GenBank/DDBJ databases">
        <title>Paracoccus amoyensis sp. nov., isolated from the surface seawater at coast of Xiamen, Fujian.</title>
        <authorList>
            <person name="Lyu L."/>
        </authorList>
    </citation>
    <scope>NUCLEOTIDE SEQUENCE</scope>
    <source>
        <strain evidence="10">11-3</strain>
    </source>
</reference>
<dbReference type="InterPro" id="IPR012675">
    <property type="entry name" value="Beta-grasp_dom_sf"/>
</dbReference>
<proteinExistence type="inferred from homology"/>
<evidence type="ECO:0000256" key="4">
    <source>
        <dbReference type="ARBA" id="ARBA00032407"/>
    </source>
</evidence>
<dbReference type="PROSITE" id="PS51671">
    <property type="entry name" value="ACT"/>
    <property type="match status" value="1"/>
</dbReference>
<dbReference type="CDD" id="cd01668">
    <property type="entry name" value="TGS_RSH"/>
    <property type="match status" value="1"/>
</dbReference>
<dbReference type="InterPro" id="IPR033655">
    <property type="entry name" value="TGS_RelA/SpoT"/>
</dbReference>
<dbReference type="InterPro" id="IPR045600">
    <property type="entry name" value="RelA/SpoT_AH_RIS"/>
</dbReference>
<dbReference type="PROSITE" id="PS51831">
    <property type="entry name" value="HD"/>
    <property type="match status" value="1"/>
</dbReference>
<dbReference type="SUPFAM" id="SSF81301">
    <property type="entry name" value="Nucleotidyltransferase"/>
    <property type="match status" value="1"/>
</dbReference>
<dbReference type="SMART" id="SM00471">
    <property type="entry name" value="HDc"/>
    <property type="match status" value="1"/>
</dbReference>
<evidence type="ECO:0000313" key="11">
    <source>
        <dbReference type="Proteomes" id="UP000608594"/>
    </source>
</evidence>
<comment type="function">
    <text evidence="6">In eubacteria ppGpp (guanosine 3'-diphosphate 5'-diphosphate) is a mediator of the stringent response that coordinates a variety of cellular activities in response to changes in nutritional abundance.</text>
</comment>
<organism evidence="10 11">
    <name type="scientific">Paracoccus amoyensis</name>
    <dbReference type="NCBI Taxonomy" id="2760093"/>
    <lineage>
        <taxon>Bacteria</taxon>
        <taxon>Pseudomonadati</taxon>
        <taxon>Pseudomonadota</taxon>
        <taxon>Alphaproteobacteria</taxon>
        <taxon>Rhodobacterales</taxon>
        <taxon>Paracoccaceae</taxon>
        <taxon>Paracoccus</taxon>
    </lineage>
</organism>
<feature type="domain" description="ACT" evidence="7">
    <location>
        <begin position="625"/>
        <end position="699"/>
    </location>
</feature>
<dbReference type="Pfam" id="PF19296">
    <property type="entry name" value="RelA_AH_RIS"/>
    <property type="match status" value="2"/>
</dbReference>
<dbReference type="Gene3D" id="1.10.3210.10">
    <property type="entry name" value="Hypothetical protein af1432"/>
    <property type="match status" value="1"/>
</dbReference>
<dbReference type="PANTHER" id="PTHR21262:SF36">
    <property type="entry name" value="BIFUNCTIONAL (P)PPGPP SYNTHASE_HYDROLASE SPOT"/>
    <property type="match status" value="1"/>
</dbReference>
<dbReference type="InterPro" id="IPR043519">
    <property type="entry name" value="NT_sf"/>
</dbReference>
<evidence type="ECO:0000313" key="10">
    <source>
        <dbReference type="EMBL" id="MBC9247709.1"/>
    </source>
</evidence>
<name>A0A926GI57_9RHOB</name>
<keyword evidence="11" id="KW-1185">Reference proteome</keyword>
<dbReference type="InterPro" id="IPR003607">
    <property type="entry name" value="HD/PDEase_dom"/>
</dbReference>
<dbReference type="EC" id="2.7.6.5" evidence="1"/>
<dbReference type="Gene3D" id="3.30.460.10">
    <property type="entry name" value="Beta Polymerase, domain 2"/>
    <property type="match status" value="1"/>
</dbReference>
<dbReference type="InterPro" id="IPR004811">
    <property type="entry name" value="RelA/Spo_fam"/>
</dbReference>
<dbReference type="InterPro" id="IPR007685">
    <property type="entry name" value="RelA_SpoT"/>
</dbReference>
<evidence type="ECO:0000256" key="5">
    <source>
        <dbReference type="ARBA" id="ARBA00048244"/>
    </source>
</evidence>